<dbReference type="Gene3D" id="3.30.1330.40">
    <property type="entry name" value="RutC-like"/>
    <property type="match status" value="1"/>
</dbReference>
<gene>
    <name evidence="2" type="ORF">IP93_01034</name>
</gene>
<dbReference type="PANTHER" id="PTHR11803">
    <property type="entry name" value="2-IMINOBUTANOATE/2-IMINOPROPANOATE DEAMINASE RIDA"/>
    <property type="match status" value="1"/>
</dbReference>
<reference evidence="2 3" key="1">
    <citation type="journal article" date="2015" name="Stand. Genomic Sci.">
        <title>Genomic Encyclopedia of Bacterial and Archaeal Type Strains, Phase III: the genomes of soil and plant-associated and newly described type strains.</title>
        <authorList>
            <person name="Whitman W.B."/>
            <person name="Woyke T."/>
            <person name="Klenk H.P."/>
            <person name="Zhou Y."/>
            <person name="Lilburn T.G."/>
            <person name="Beck B.J."/>
            <person name="De Vos P."/>
            <person name="Vandamme P."/>
            <person name="Eisen J.A."/>
            <person name="Garrity G."/>
            <person name="Hugenholtz P."/>
            <person name="Kyrpides N.C."/>
        </authorList>
    </citation>
    <scope>NUCLEOTIDE SEQUENCE [LARGE SCALE GENOMIC DNA]</scope>
    <source>
        <strain evidence="2 3">CGMCC 1.10136</strain>
    </source>
</reference>
<dbReference type="Proteomes" id="UP000316471">
    <property type="component" value="Unassembled WGS sequence"/>
</dbReference>
<dbReference type="CDD" id="cd00448">
    <property type="entry name" value="YjgF_YER057c_UK114_family"/>
    <property type="match status" value="1"/>
</dbReference>
<evidence type="ECO:0000313" key="2">
    <source>
        <dbReference type="EMBL" id="TWI12689.1"/>
    </source>
</evidence>
<feature type="region of interest" description="Disordered" evidence="1">
    <location>
        <begin position="1"/>
        <end position="20"/>
    </location>
</feature>
<sequence length="154" mass="16598">MVAGSPDMGDVIRTDSAPKPMGHYPHARRVGNLLFLSGIGPRHPDGDHIPGNEYFADGRLKHYDIAAQAHAVFDNVRSVLEASGAHFSDLVDVTVYLTDMARDFKAYNAIWAEYFPDAGTAPCRTTLGITALPTPIAIELKCVAVLHDGAAPRT</sequence>
<protein>
    <submittedName>
        <fullName evidence="2">2-aminomuconate deaminase</fullName>
    </submittedName>
</protein>
<dbReference type="EMBL" id="VLKP01000003">
    <property type="protein sequence ID" value="TWI12689.1"/>
    <property type="molecule type" value="Genomic_DNA"/>
</dbReference>
<organism evidence="2 3">
    <name type="scientific">Aerolutibacter ruishenii</name>
    <dbReference type="NCBI Taxonomy" id="686800"/>
    <lineage>
        <taxon>Bacteria</taxon>
        <taxon>Pseudomonadati</taxon>
        <taxon>Pseudomonadota</taxon>
        <taxon>Gammaproteobacteria</taxon>
        <taxon>Lysobacterales</taxon>
        <taxon>Lysobacteraceae</taxon>
        <taxon>Aerolutibacter</taxon>
    </lineage>
</organism>
<proteinExistence type="predicted"/>
<dbReference type="SUPFAM" id="SSF55298">
    <property type="entry name" value="YjgF-like"/>
    <property type="match status" value="1"/>
</dbReference>
<dbReference type="Pfam" id="PF01042">
    <property type="entry name" value="Ribonuc_L-PSP"/>
    <property type="match status" value="1"/>
</dbReference>
<dbReference type="PANTHER" id="PTHR11803:SF48">
    <property type="entry name" value="2-AMINOMUCONATE DEAMINASE"/>
    <property type="match status" value="1"/>
</dbReference>
<evidence type="ECO:0000256" key="1">
    <source>
        <dbReference type="SAM" id="MobiDB-lite"/>
    </source>
</evidence>
<keyword evidence="3" id="KW-1185">Reference proteome</keyword>
<dbReference type="AlphaFoldDB" id="A0A562LYG8"/>
<evidence type="ECO:0000313" key="3">
    <source>
        <dbReference type="Proteomes" id="UP000316471"/>
    </source>
</evidence>
<dbReference type="GO" id="GO:0019239">
    <property type="term" value="F:deaminase activity"/>
    <property type="evidence" value="ECO:0007669"/>
    <property type="project" value="TreeGrafter"/>
</dbReference>
<name>A0A562LYG8_9GAMM</name>
<dbReference type="InterPro" id="IPR006175">
    <property type="entry name" value="YjgF/YER057c/UK114"/>
</dbReference>
<comment type="caution">
    <text evidence="2">The sequence shown here is derived from an EMBL/GenBank/DDBJ whole genome shotgun (WGS) entry which is preliminary data.</text>
</comment>
<dbReference type="InterPro" id="IPR035959">
    <property type="entry name" value="RutC-like_sf"/>
</dbReference>
<dbReference type="GO" id="GO:0005829">
    <property type="term" value="C:cytosol"/>
    <property type="evidence" value="ECO:0007669"/>
    <property type="project" value="TreeGrafter"/>
</dbReference>
<accession>A0A562LYG8</accession>